<dbReference type="PANTHER" id="PTHR38101">
    <property type="entry name" value="UPF0307 PROTEIN YJGA"/>
    <property type="match status" value="1"/>
</dbReference>
<proteinExistence type="inferred from homology"/>
<dbReference type="Pfam" id="PF04751">
    <property type="entry name" value="DarP"/>
    <property type="match status" value="1"/>
</dbReference>
<dbReference type="EMBL" id="BLVP01000008">
    <property type="protein sequence ID" value="GFM37126.1"/>
    <property type="molecule type" value="Genomic_DNA"/>
</dbReference>
<protein>
    <submittedName>
        <fullName evidence="6">Uncharacterized protein</fullName>
    </submittedName>
</protein>
<dbReference type="HAMAP" id="MF_00765">
    <property type="entry name" value="DarP"/>
    <property type="match status" value="1"/>
</dbReference>
<sequence length="179" mass="20537">MTKDTDRRETEFSTGVGADDELGLSRSEMKRRSTARQKIGEELAHMPMTAVRSFGLSDEIVRAFEDYHKANRNEARRRQMQFIGKLLREADTAEIEARLNEHRDARSLATADFHHLERMRDALMGEEPGALDEVLAAYPAADMQHLRQLVRNGRKEIAAGKPPRSARTLFRYLRELEEA</sequence>
<evidence type="ECO:0000256" key="1">
    <source>
        <dbReference type="ARBA" id="ARBA00022490"/>
    </source>
</evidence>
<keyword evidence="1" id="KW-0963">Cytoplasm</keyword>
<dbReference type="InterPro" id="IPR023153">
    <property type="entry name" value="DarP_sf"/>
</dbReference>
<name>A0A7J0BTS3_9BACT</name>
<evidence type="ECO:0000256" key="3">
    <source>
        <dbReference type="ARBA" id="ARBA00022730"/>
    </source>
</evidence>
<dbReference type="InterPro" id="IPR006839">
    <property type="entry name" value="DarP"/>
</dbReference>
<feature type="compositionally biased region" description="Basic and acidic residues" evidence="5">
    <location>
        <begin position="1"/>
        <end position="11"/>
    </location>
</feature>
<dbReference type="AlphaFoldDB" id="A0A7J0BTS3"/>
<evidence type="ECO:0000256" key="5">
    <source>
        <dbReference type="SAM" id="MobiDB-lite"/>
    </source>
</evidence>
<evidence type="ECO:0000256" key="4">
    <source>
        <dbReference type="ARBA" id="ARBA00022884"/>
    </source>
</evidence>
<keyword evidence="3" id="KW-0699">rRNA-binding</keyword>
<organism evidence="6 7">
    <name type="scientific">Desulfovibrio psychrotolerans</name>
    <dbReference type="NCBI Taxonomy" id="415242"/>
    <lineage>
        <taxon>Bacteria</taxon>
        <taxon>Pseudomonadati</taxon>
        <taxon>Thermodesulfobacteriota</taxon>
        <taxon>Desulfovibrionia</taxon>
        <taxon>Desulfovibrionales</taxon>
        <taxon>Desulfovibrionaceae</taxon>
        <taxon>Desulfovibrio</taxon>
    </lineage>
</organism>
<accession>A0A7J0BTS3</accession>
<keyword evidence="4" id="KW-0694">RNA-binding</keyword>
<dbReference type="PIRSF" id="PIRSF016183">
    <property type="entry name" value="UCP016183"/>
    <property type="match status" value="1"/>
</dbReference>
<dbReference type="GO" id="GO:0042254">
    <property type="term" value="P:ribosome biogenesis"/>
    <property type="evidence" value="ECO:0007669"/>
    <property type="project" value="UniProtKB-KW"/>
</dbReference>
<comment type="caution">
    <text evidence="6">The sequence shown here is derived from an EMBL/GenBank/DDBJ whole genome shotgun (WGS) entry which is preliminary data.</text>
</comment>
<evidence type="ECO:0000313" key="7">
    <source>
        <dbReference type="Proteomes" id="UP000503820"/>
    </source>
</evidence>
<dbReference type="RefSeq" id="WP_174409769.1">
    <property type="nucleotide sequence ID" value="NZ_BLVP01000008.1"/>
</dbReference>
<keyword evidence="7" id="KW-1185">Reference proteome</keyword>
<dbReference type="Gene3D" id="1.10.60.30">
    <property type="entry name" value="PSPTO4464-like domains"/>
    <property type="match status" value="2"/>
</dbReference>
<evidence type="ECO:0000256" key="2">
    <source>
        <dbReference type="ARBA" id="ARBA00022517"/>
    </source>
</evidence>
<gene>
    <name evidence="6" type="ORF">DSM19430T_18100</name>
</gene>
<dbReference type="Proteomes" id="UP000503820">
    <property type="component" value="Unassembled WGS sequence"/>
</dbReference>
<feature type="region of interest" description="Disordered" evidence="5">
    <location>
        <begin position="1"/>
        <end position="40"/>
    </location>
</feature>
<dbReference type="CDD" id="cd16331">
    <property type="entry name" value="YjgA-like"/>
    <property type="match status" value="1"/>
</dbReference>
<keyword evidence="2" id="KW-0690">Ribosome biogenesis</keyword>
<reference evidence="6 7" key="1">
    <citation type="submission" date="2020-05" db="EMBL/GenBank/DDBJ databases">
        <title>Draft genome sequence of Desulfovibrio psychrotolerans JS1T.</title>
        <authorList>
            <person name="Ueno A."/>
            <person name="Tamazawa S."/>
            <person name="Tamamura S."/>
            <person name="Murakami T."/>
            <person name="Kiyama T."/>
            <person name="Inomata H."/>
            <person name="Amano Y."/>
            <person name="Miyakawa K."/>
            <person name="Tamaki H."/>
            <person name="Naganuma T."/>
            <person name="Kaneko K."/>
        </authorList>
    </citation>
    <scope>NUCLEOTIDE SEQUENCE [LARGE SCALE GENOMIC DNA]</scope>
    <source>
        <strain evidence="6 7">JS1</strain>
    </source>
</reference>
<evidence type="ECO:0000313" key="6">
    <source>
        <dbReference type="EMBL" id="GFM37126.1"/>
    </source>
</evidence>
<dbReference type="GO" id="GO:0019843">
    <property type="term" value="F:rRNA binding"/>
    <property type="evidence" value="ECO:0007669"/>
    <property type="project" value="UniProtKB-KW"/>
</dbReference>
<dbReference type="NCBIfam" id="NF003593">
    <property type="entry name" value="PRK05255.1-1"/>
    <property type="match status" value="1"/>
</dbReference>
<dbReference type="GO" id="GO:0005829">
    <property type="term" value="C:cytosol"/>
    <property type="evidence" value="ECO:0007669"/>
    <property type="project" value="TreeGrafter"/>
</dbReference>
<dbReference type="PANTHER" id="PTHR38101:SF1">
    <property type="entry name" value="UPF0307 PROTEIN YJGA"/>
    <property type="match status" value="1"/>
</dbReference>
<dbReference type="SUPFAM" id="SSF158710">
    <property type="entry name" value="PSPTO4464-like"/>
    <property type="match status" value="1"/>
</dbReference>